<accession>A0A1F6T4D2</accession>
<evidence type="ECO:0000256" key="6">
    <source>
        <dbReference type="ARBA" id="ARBA00022763"/>
    </source>
</evidence>
<keyword evidence="5 13" id="KW-0255">Endonuclease</keyword>
<dbReference type="GO" id="GO:0003677">
    <property type="term" value="F:DNA binding"/>
    <property type="evidence" value="ECO:0007669"/>
    <property type="project" value="UniProtKB-KW"/>
</dbReference>
<evidence type="ECO:0000313" key="16">
    <source>
        <dbReference type="Proteomes" id="UP000178379"/>
    </source>
</evidence>
<dbReference type="NCBIfam" id="TIGR00228">
    <property type="entry name" value="ruvC"/>
    <property type="match status" value="1"/>
</dbReference>
<keyword evidence="2 13" id="KW-0963">Cytoplasm</keyword>
<feature type="binding site" evidence="13">
    <location>
        <position position="139"/>
    </location>
    <ligand>
        <name>Mg(2+)</name>
        <dbReference type="ChEBI" id="CHEBI:18420"/>
        <label>1</label>
    </ligand>
</feature>
<feature type="active site" evidence="13">
    <location>
        <position position="67"/>
    </location>
</feature>
<keyword evidence="11 13" id="KW-0234">DNA repair</keyword>
<dbReference type="PANTHER" id="PTHR30194:SF3">
    <property type="entry name" value="CROSSOVER JUNCTION ENDODEOXYRIBONUCLEASE RUVC"/>
    <property type="match status" value="1"/>
</dbReference>
<comment type="caution">
    <text evidence="15">The sequence shown here is derived from an EMBL/GenBank/DDBJ whole genome shotgun (WGS) entry which is preliminary data.</text>
</comment>
<sequence length="176" mass="18386">MRILGIDPGSRLTGFGIVNVLRNGRLQYVASGVVRAPKGDLAARLKSIYDGVAELTATYQPTVLAIERVFVANNPDSALKLGQARGAAICGALSAKIPVVEYAAREIKSAVAGRGSADKRQIQHMVKVLLSLPAAPAADAADALACAICHAHRGNSGLPGKRRGRHSLRQFAEAVA</sequence>
<keyword evidence="4 13" id="KW-0479">Metal-binding</keyword>
<evidence type="ECO:0000256" key="8">
    <source>
        <dbReference type="ARBA" id="ARBA00022842"/>
    </source>
</evidence>
<keyword evidence="3 13" id="KW-0540">Nuclease</keyword>
<dbReference type="Gene3D" id="3.30.420.10">
    <property type="entry name" value="Ribonuclease H-like superfamily/Ribonuclease H"/>
    <property type="match status" value="1"/>
</dbReference>
<dbReference type="Pfam" id="PF02075">
    <property type="entry name" value="RuvC"/>
    <property type="match status" value="1"/>
</dbReference>
<evidence type="ECO:0000313" key="15">
    <source>
        <dbReference type="EMBL" id="OGI40003.1"/>
    </source>
</evidence>
<feature type="active site" evidence="13">
    <location>
        <position position="7"/>
    </location>
</feature>
<comment type="function">
    <text evidence="13">The RuvA-RuvB-RuvC complex processes Holliday junction (HJ) DNA during genetic recombination and DNA repair. Endonuclease that resolves HJ intermediates. Cleaves cruciform DNA by making single-stranded nicks across the HJ at symmetrical positions within the homologous arms, yielding a 5'-phosphate and a 3'-hydroxyl group; requires a central core of homology in the junction. The consensus cleavage sequence is 5'-(A/T)TT(C/G)-3'. Cleavage occurs on the 3'-side of the TT dinucleotide at the point of strand exchange. HJ branch migration catalyzed by RuvA-RuvB allows RuvC to scan DNA until it finds its consensus sequence, where it cleaves and resolves the cruciform DNA.</text>
</comment>
<dbReference type="STRING" id="1817756.A2140_02685"/>
<comment type="cofactor">
    <cofactor evidence="13">
        <name>Mg(2+)</name>
        <dbReference type="ChEBI" id="CHEBI:18420"/>
    </cofactor>
    <text evidence="13">Binds 2 Mg(2+) ion per subunit.</text>
</comment>
<evidence type="ECO:0000256" key="1">
    <source>
        <dbReference type="ARBA" id="ARBA00009518"/>
    </source>
</evidence>
<comment type="subunit">
    <text evidence="13">Homodimer which binds Holliday junction (HJ) DNA. The HJ becomes 2-fold symmetrical on binding to RuvC with unstacked arms; it has a different conformation from HJ DNA in complex with RuvA. In the full resolvosome a probable DNA-RuvA(4)-RuvB(12)-RuvC(2) complex forms which resolves the HJ.</text>
</comment>
<dbReference type="InterPro" id="IPR036397">
    <property type="entry name" value="RNaseH_sf"/>
</dbReference>
<feature type="binding site" evidence="13">
    <location>
        <position position="7"/>
    </location>
    <ligand>
        <name>Mg(2+)</name>
        <dbReference type="ChEBI" id="CHEBI:18420"/>
        <label>1</label>
    </ligand>
</feature>
<keyword evidence="8 13" id="KW-0460">Magnesium</keyword>
<evidence type="ECO:0000256" key="5">
    <source>
        <dbReference type="ARBA" id="ARBA00022759"/>
    </source>
</evidence>
<name>A0A1F6T4D2_9PROT</name>
<keyword evidence="10 13" id="KW-0233">DNA recombination</keyword>
<evidence type="ECO:0000256" key="11">
    <source>
        <dbReference type="ARBA" id="ARBA00023204"/>
    </source>
</evidence>
<evidence type="ECO:0000256" key="9">
    <source>
        <dbReference type="ARBA" id="ARBA00023125"/>
    </source>
</evidence>
<evidence type="ECO:0000256" key="12">
    <source>
        <dbReference type="ARBA" id="ARBA00029354"/>
    </source>
</evidence>
<dbReference type="FunFam" id="3.30.420.10:FF:000002">
    <property type="entry name" value="Crossover junction endodeoxyribonuclease RuvC"/>
    <property type="match status" value="1"/>
</dbReference>
<dbReference type="EMBL" id="MFSQ01000075">
    <property type="protein sequence ID" value="OGI40003.1"/>
    <property type="molecule type" value="Genomic_DNA"/>
</dbReference>
<dbReference type="AlphaFoldDB" id="A0A1F6T4D2"/>
<keyword evidence="7 13" id="KW-0378">Hydrolase</keyword>
<dbReference type="InterPro" id="IPR020563">
    <property type="entry name" value="X-over_junc_endoDNase_Mg_BS"/>
</dbReference>
<feature type="active site" evidence="13">
    <location>
        <position position="139"/>
    </location>
</feature>
<dbReference type="CDD" id="cd16962">
    <property type="entry name" value="RuvC"/>
    <property type="match status" value="1"/>
</dbReference>
<organism evidence="15 16">
    <name type="scientific">Candidatus Muproteobacteria bacterium RBG_16_62_13</name>
    <dbReference type="NCBI Taxonomy" id="1817756"/>
    <lineage>
        <taxon>Bacteria</taxon>
        <taxon>Pseudomonadati</taxon>
        <taxon>Pseudomonadota</taxon>
        <taxon>Candidatus Muproteobacteria</taxon>
    </lineage>
</organism>
<dbReference type="GO" id="GO:0000287">
    <property type="term" value="F:magnesium ion binding"/>
    <property type="evidence" value="ECO:0007669"/>
    <property type="project" value="UniProtKB-UniRule"/>
</dbReference>
<evidence type="ECO:0000256" key="14">
    <source>
        <dbReference type="NCBIfam" id="TIGR00228"/>
    </source>
</evidence>
<comment type="subcellular location">
    <subcellularLocation>
        <location evidence="13">Cytoplasm</location>
    </subcellularLocation>
</comment>
<dbReference type="GO" id="GO:0048476">
    <property type="term" value="C:Holliday junction resolvase complex"/>
    <property type="evidence" value="ECO:0007669"/>
    <property type="project" value="UniProtKB-UniRule"/>
</dbReference>
<evidence type="ECO:0000256" key="7">
    <source>
        <dbReference type="ARBA" id="ARBA00022801"/>
    </source>
</evidence>
<dbReference type="EC" id="3.1.21.10" evidence="13 14"/>
<feature type="binding site" evidence="13">
    <location>
        <position position="67"/>
    </location>
    <ligand>
        <name>Mg(2+)</name>
        <dbReference type="ChEBI" id="CHEBI:18420"/>
        <label>2</label>
    </ligand>
</feature>
<dbReference type="GO" id="GO:0008821">
    <property type="term" value="F:crossover junction DNA endonuclease activity"/>
    <property type="evidence" value="ECO:0007669"/>
    <property type="project" value="UniProtKB-UniRule"/>
</dbReference>
<dbReference type="GO" id="GO:0005737">
    <property type="term" value="C:cytoplasm"/>
    <property type="evidence" value="ECO:0007669"/>
    <property type="project" value="UniProtKB-SubCell"/>
</dbReference>
<keyword evidence="9 13" id="KW-0238">DNA-binding</keyword>
<evidence type="ECO:0000256" key="10">
    <source>
        <dbReference type="ARBA" id="ARBA00023172"/>
    </source>
</evidence>
<dbReference type="GO" id="GO:0006281">
    <property type="term" value="P:DNA repair"/>
    <property type="evidence" value="ECO:0007669"/>
    <property type="project" value="UniProtKB-UniRule"/>
</dbReference>
<dbReference type="PROSITE" id="PS01321">
    <property type="entry name" value="RUVC"/>
    <property type="match status" value="1"/>
</dbReference>
<dbReference type="PRINTS" id="PR00696">
    <property type="entry name" value="RSOLVASERUVC"/>
</dbReference>
<dbReference type="HAMAP" id="MF_00034">
    <property type="entry name" value="RuvC"/>
    <property type="match status" value="1"/>
</dbReference>
<dbReference type="GO" id="GO:0006310">
    <property type="term" value="P:DNA recombination"/>
    <property type="evidence" value="ECO:0007669"/>
    <property type="project" value="UniProtKB-UniRule"/>
</dbReference>
<keyword evidence="6 13" id="KW-0227">DNA damage</keyword>
<dbReference type="InterPro" id="IPR012337">
    <property type="entry name" value="RNaseH-like_sf"/>
</dbReference>
<dbReference type="InterPro" id="IPR002176">
    <property type="entry name" value="X-over_junc_endoDNase_RuvC"/>
</dbReference>
<evidence type="ECO:0000256" key="3">
    <source>
        <dbReference type="ARBA" id="ARBA00022722"/>
    </source>
</evidence>
<evidence type="ECO:0000256" key="13">
    <source>
        <dbReference type="HAMAP-Rule" id="MF_00034"/>
    </source>
</evidence>
<dbReference type="Proteomes" id="UP000178379">
    <property type="component" value="Unassembled WGS sequence"/>
</dbReference>
<comment type="catalytic activity">
    <reaction evidence="12 13">
        <text>Endonucleolytic cleavage at a junction such as a reciprocal single-stranded crossover between two homologous DNA duplexes (Holliday junction).</text>
        <dbReference type="EC" id="3.1.21.10"/>
    </reaction>
</comment>
<reference evidence="15 16" key="1">
    <citation type="journal article" date="2016" name="Nat. Commun.">
        <title>Thousands of microbial genomes shed light on interconnected biogeochemical processes in an aquifer system.</title>
        <authorList>
            <person name="Anantharaman K."/>
            <person name="Brown C.T."/>
            <person name="Hug L.A."/>
            <person name="Sharon I."/>
            <person name="Castelle C.J."/>
            <person name="Probst A.J."/>
            <person name="Thomas B.C."/>
            <person name="Singh A."/>
            <person name="Wilkins M.J."/>
            <person name="Karaoz U."/>
            <person name="Brodie E.L."/>
            <person name="Williams K.H."/>
            <person name="Hubbard S.S."/>
            <person name="Banfield J.F."/>
        </authorList>
    </citation>
    <scope>NUCLEOTIDE SEQUENCE [LARGE SCALE GENOMIC DNA]</scope>
</reference>
<protein>
    <recommendedName>
        <fullName evidence="13 14">Crossover junction endodeoxyribonuclease RuvC</fullName>
        <ecNumber evidence="13 14">3.1.21.10</ecNumber>
    </recommendedName>
    <alternativeName>
        <fullName evidence="13">Holliday junction nuclease RuvC</fullName>
    </alternativeName>
    <alternativeName>
        <fullName evidence="13">Holliday junction resolvase RuvC</fullName>
    </alternativeName>
</protein>
<dbReference type="PANTHER" id="PTHR30194">
    <property type="entry name" value="CROSSOVER JUNCTION ENDODEOXYRIBONUCLEASE RUVC"/>
    <property type="match status" value="1"/>
</dbReference>
<evidence type="ECO:0000256" key="4">
    <source>
        <dbReference type="ARBA" id="ARBA00022723"/>
    </source>
</evidence>
<gene>
    <name evidence="13" type="primary">ruvC</name>
    <name evidence="15" type="ORF">A2140_02685</name>
</gene>
<dbReference type="SUPFAM" id="SSF53098">
    <property type="entry name" value="Ribonuclease H-like"/>
    <property type="match status" value="1"/>
</dbReference>
<comment type="similarity">
    <text evidence="1 13">Belongs to the RuvC family.</text>
</comment>
<proteinExistence type="inferred from homology"/>
<evidence type="ECO:0000256" key="2">
    <source>
        <dbReference type="ARBA" id="ARBA00022490"/>
    </source>
</evidence>